<dbReference type="GO" id="GO:0005509">
    <property type="term" value="F:calcium ion binding"/>
    <property type="evidence" value="ECO:0007669"/>
    <property type="project" value="InterPro"/>
</dbReference>
<dbReference type="InterPro" id="IPR002048">
    <property type="entry name" value="EF_hand_dom"/>
</dbReference>
<reference evidence="4" key="1">
    <citation type="submission" date="2023-06" db="EMBL/GenBank/DDBJ databases">
        <authorList>
            <person name="Kurt Z."/>
        </authorList>
    </citation>
    <scope>NUCLEOTIDE SEQUENCE</scope>
</reference>
<dbReference type="InterPro" id="IPR018247">
    <property type="entry name" value="EF_Hand_1_Ca_BS"/>
</dbReference>
<keyword evidence="6" id="KW-1185">Reference proteome</keyword>
<feature type="region of interest" description="Disordered" evidence="2">
    <location>
        <begin position="207"/>
        <end position="236"/>
    </location>
</feature>
<organism evidence="4">
    <name type="scientific">Hexamita inflata</name>
    <dbReference type="NCBI Taxonomy" id="28002"/>
    <lineage>
        <taxon>Eukaryota</taxon>
        <taxon>Metamonada</taxon>
        <taxon>Diplomonadida</taxon>
        <taxon>Hexamitidae</taxon>
        <taxon>Hexamitinae</taxon>
        <taxon>Hexamita</taxon>
    </lineage>
</organism>
<evidence type="ECO:0000313" key="5">
    <source>
        <dbReference type="EMBL" id="CAL6093939.1"/>
    </source>
</evidence>
<evidence type="ECO:0000256" key="1">
    <source>
        <dbReference type="ARBA" id="ARBA00022837"/>
    </source>
</evidence>
<feature type="compositionally biased region" description="Basic and acidic residues" evidence="2">
    <location>
        <begin position="213"/>
        <end position="236"/>
    </location>
</feature>
<dbReference type="EMBL" id="CATOUU010000109">
    <property type="protein sequence ID" value="CAI9916777.1"/>
    <property type="molecule type" value="Genomic_DNA"/>
</dbReference>
<dbReference type="SUPFAM" id="SSF47473">
    <property type="entry name" value="EF-hand"/>
    <property type="match status" value="1"/>
</dbReference>
<proteinExistence type="predicted"/>
<protein>
    <recommendedName>
        <fullName evidence="3">EF-hand domain-containing protein</fullName>
    </recommendedName>
</protein>
<evidence type="ECO:0000313" key="6">
    <source>
        <dbReference type="Proteomes" id="UP001642409"/>
    </source>
</evidence>
<sequence>MALDADRDGYVSALDVSKFLQKRFVDTKNITMDEIITWFSQFTDTPQRGLDCTQFAQFLHYVPPRIICQDVTFKYQYAERVTDEQLTNIRGYFVKHMAALGVNKRQYYNVVSGGKGMVYDQMLRAIVEQAEGRQLLDEEWKMIYSHIKTNKYVTNVTREELFDFMSGKLEEIIIEEEDLSMPPRSSSQKQNDGSLRAYGPNTPEFMTFATHKPKPETNSKSKIDTKEDKCSDDERPVTTTSMRLKIENNPISMPTREKMQSTSVSGPVQILFSLISEKIQQMAVQRRAFQKFDLNKTGKIPIQQFSAQLLQLFGLNISAEKVSQVLEFALNKQVQFVDYEAFQVFYDPGPVLSRTGRNVNQSSALQNERRTILFEQKVPTEQQNQLQKQIDNEFEAKINKEFPTTQPKQDMKTTRKPDELFTSGQIAYATQQDLQSIITTDAESNLNKNKKETAQNFISHVKKMIKARGIPFQQFVREVFPGKKMISNRELIWFFRNKIGCSYSAQVIIGVVANQDGFIQVEELVRTFE</sequence>
<dbReference type="Gene3D" id="1.10.238.10">
    <property type="entry name" value="EF-hand"/>
    <property type="match status" value="1"/>
</dbReference>
<dbReference type="PROSITE" id="PS50222">
    <property type="entry name" value="EF_HAND_2"/>
    <property type="match status" value="2"/>
</dbReference>
<evidence type="ECO:0000313" key="4">
    <source>
        <dbReference type="EMBL" id="CAI9916777.1"/>
    </source>
</evidence>
<gene>
    <name evidence="4" type="ORF">HINF_LOCUS4422</name>
    <name evidence="5" type="ORF">HINF_LOCUS67232</name>
</gene>
<accession>A0AA86NBQ1</accession>
<name>A0AA86NBQ1_9EUKA</name>
<evidence type="ECO:0000259" key="3">
    <source>
        <dbReference type="PROSITE" id="PS50222"/>
    </source>
</evidence>
<feature type="domain" description="EF-hand" evidence="3">
    <location>
        <begin position="1"/>
        <end position="26"/>
    </location>
</feature>
<evidence type="ECO:0000256" key="2">
    <source>
        <dbReference type="SAM" id="MobiDB-lite"/>
    </source>
</evidence>
<dbReference type="AlphaFoldDB" id="A0AA86NBQ1"/>
<dbReference type="EMBL" id="CAXDID020000461">
    <property type="protein sequence ID" value="CAL6093939.1"/>
    <property type="molecule type" value="Genomic_DNA"/>
</dbReference>
<feature type="domain" description="EF-hand" evidence="3">
    <location>
        <begin position="280"/>
        <end position="315"/>
    </location>
</feature>
<comment type="caution">
    <text evidence="4">The sequence shown here is derived from an EMBL/GenBank/DDBJ whole genome shotgun (WGS) entry which is preliminary data.</text>
</comment>
<reference evidence="5 6" key="2">
    <citation type="submission" date="2024-07" db="EMBL/GenBank/DDBJ databases">
        <authorList>
            <person name="Akdeniz Z."/>
        </authorList>
    </citation>
    <scope>NUCLEOTIDE SEQUENCE [LARGE SCALE GENOMIC DNA]</scope>
</reference>
<dbReference type="InterPro" id="IPR011992">
    <property type="entry name" value="EF-hand-dom_pair"/>
</dbReference>
<dbReference type="PROSITE" id="PS00018">
    <property type="entry name" value="EF_HAND_1"/>
    <property type="match status" value="1"/>
</dbReference>
<dbReference type="Proteomes" id="UP001642409">
    <property type="component" value="Unassembled WGS sequence"/>
</dbReference>
<keyword evidence="1" id="KW-0106">Calcium</keyword>